<dbReference type="NCBIfam" id="NF007440">
    <property type="entry name" value="PRK09987.1"/>
    <property type="match status" value="1"/>
</dbReference>
<dbReference type="Pfam" id="PF04321">
    <property type="entry name" value="RmlD_sub_bind"/>
    <property type="match status" value="1"/>
</dbReference>
<gene>
    <name evidence="8" type="ORF">SMCB_1899</name>
</gene>
<dbReference type="InterPro" id="IPR036291">
    <property type="entry name" value="NAD(P)-bd_dom_sf"/>
</dbReference>
<comment type="similarity">
    <text evidence="2 6">Belongs to the dTDP-4-dehydrorhamnose reductase family.</text>
</comment>
<dbReference type="RefSeq" id="WP_045536573.1">
    <property type="nucleotide sequence ID" value="NZ_AP014569.1"/>
</dbReference>
<comment type="catalytic activity">
    <reaction evidence="5 6">
        <text>dTDP-beta-L-rhamnose + NADP(+) = dTDP-4-dehydro-beta-L-rhamnose + NADPH + H(+)</text>
        <dbReference type="Rhea" id="RHEA:21796"/>
        <dbReference type="ChEBI" id="CHEBI:15378"/>
        <dbReference type="ChEBI" id="CHEBI:57510"/>
        <dbReference type="ChEBI" id="CHEBI:57783"/>
        <dbReference type="ChEBI" id="CHEBI:58349"/>
        <dbReference type="ChEBI" id="CHEBI:62830"/>
        <dbReference type="EC" id="1.1.1.133"/>
    </reaction>
</comment>
<name>A0A060NQR6_9BURK</name>
<accession>A0A060NQR6</accession>
<dbReference type="Gene3D" id="3.90.25.10">
    <property type="entry name" value="UDP-galactose 4-epimerase, domain 1"/>
    <property type="match status" value="1"/>
</dbReference>
<comment type="pathway">
    <text evidence="1 6">Carbohydrate biosynthesis; dTDP-L-rhamnose biosynthesis.</text>
</comment>
<dbReference type="InterPro" id="IPR029903">
    <property type="entry name" value="RmlD-like-bd"/>
</dbReference>
<dbReference type="NCBIfam" id="TIGR01214">
    <property type="entry name" value="rmlD"/>
    <property type="match status" value="1"/>
</dbReference>
<dbReference type="PANTHER" id="PTHR10491:SF4">
    <property type="entry name" value="METHIONINE ADENOSYLTRANSFERASE 2 SUBUNIT BETA"/>
    <property type="match status" value="1"/>
</dbReference>
<comment type="function">
    <text evidence="6">Catalyzes the reduction of dTDP-6-deoxy-L-lyxo-4-hexulose to yield dTDP-L-rhamnose.</text>
</comment>
<proteinExistence type="inferred from homology"/>
<keyword evidence="9" id="KW-1185">Reference proteome</keyword>
<evidence type="ECO:0000259" key="7">
    <source>
        <dbReference type="Pfam" id="PF04321"/>
    </source>
</evidence>
<evidence type="ECO:0000256" key="1">
    <source>
        <dbReference type="ARBA" id="ARBA00004781"/>
    </source>
</evidence>
<organism evidence="8 9">
    <name type="scientific">Serpentinimonas maccroryi</name>
    <dbReference type="NCBI Taxonomy" id="1458426"/>
    <lineage>
        <taxon>Bacteria</taxon>
        <taxon>Pseudomonadati</taxon>
        <taxon>Pseudomonadota</taxon>
        <taxon>Betaproteobacteria</taxon>
        <taxon>Burkholderiales</taxon>
        <taxon>Comamonadaceae</taxon>
        <taxon>Serpentinimonas</taxon>
    </lineage>
</organism>
<dbReference type="STRING" id="1458426.SMCB_1899"/>
<evidence type="ECO:0000313" key="9">
    <source>
        <dbReference type="Proteomes" id="UP000066014"/>
    </source>
</evidence>
<evidence type="ECO:0000313" key="8">
    <source>
        <dbReference type="EMBL" id="BAO84127.1"/>
    </source>
</evidence>
<comment type="cofactor">
    <cofactor evidence="6">
        <name>Mg(2+)</name>
        <dbReference type="ChEBI" id="CHEBI:18420"/>
    </cofactor>
    <text evidence="6">Binds 1 Mg(2+) ion per monomer.</text>
</comment>
<dbReference type="Gene3D" id="3.40.50.720">
    <property type="entry name" value="NAD(P)-binding Rossmann-like Domain"/>
    <property type="match status" value="1"/>
</dbReference>
<keyword evidence="6" id="KW-0521">NADP</keyword>
<dbReference type="SUPFAM" id="SSF51735">
    <property type="entry name" value="NAD(P)-binding Rossmann-fold domains"/>
    <property type="match status" value="1"/>
</dbReference>
<dbReference type="InterPro" id="IPR005913">
    <property type="entry name" value="dTDP_dehydrorham_reduct"/>
</dbReference>
<evidence type="ECO:0000256" key="6">
    <source>
        <dbReference type="RuleBase" id="RU364082"/>
    </source>
</evidence>
<sequence>MSHPPRILLLGKNGQVGWELQRSLAPLGELIALDRHPCPNPLDPHAPRLCGDLADLEALARTVQQLRPQVIVNAAAYTAVDKAESEPALAQRINADAPGLLAQLAHQSGAWLVHYSTDYVFNGSGHLPWAEGSPTGPLNVYGHSKLAGEGAILAAGRRHLIFRTSWVYAARGANFAKTMLRLAQQRERLSVVDDQCGAPTGAELIADVSAHAVALVLRGAAEPGTYHLAAAGETTWHGYASAVIEQARRLRPELDWRVQAIDAVPSSAFPTPAQRPHNSRLDCALLQSRFGLHLPPWQQGVQRMLAEVLA</sequence>
<dbReference type="AlphaFoldDB" id="A0A060NQR6"/>
<dbReference type="GO" id="GO:0019305">
    <property type="term" value="P:dTDP-rhamnose biosynthetic process"/>
    <property type="evidence" value="ECO:0007669"/>
    <property type="project" value="UniProtKB-UniPathway"/>
</dbReference>
<feature type="domain" description="RmlD-like substrate binding" evidence="7">
    <location>
        <begin position="6"/>
        <end position="308"/>
    </location>
</feature>
<keyword evidence="6" id="KW-0560">Oxidoreductase</keyword>
<dbReference type="KEGG" id="cbab:SMCB_1899"/>
<dbReference type="HOGENOM" id="CLU_045518_1_0_4"/>
<reference evidence="8 9" key="1">
    <citation type="journal article" date="2014" name="Nat. Commun.">
        <title>Physiological and genomic features of highly alkaliphilic hydrogen-utilizing Betaproteobacteria from a continental serpentinizing site.</title>
        <authorList>
            <person name="Suzuki S."/>
            <person name="Kuenen J.G."/>
            <person name="Schipper K."/>
            <person name="van der Velde S."/>
            <person name="Ishii S."/>
            <person name="Wu A."/>
            <person name="Sorokin D.Y."/>
            <person name="Tenney A."/>
            <person name="Meng X.Y."/>
            <person name="Morrill P.L."/>
            <person name="Kamagata Y."/>
            <person name="Muyzer G."/>
            <person name="Nealson K.H."/>
        </authorList>
    </citation>
    <scope>NUCLEOTIDE SEQUENCE [LARGE SCALE GENOMIC DNA]</scope>
    <source>
        <strain evidence="8 9">B1</strain>
    </source>
</reference>
<dbReference type="EC" id="1.1.1.133" evidence="3 6"/>
<dbReference type="GO" id="GO:0008831">
    <property type="term" value="F:dTDP-4-dehydrorhamnose reductase activity"/>
    <property type="evidence" value="ECO:0007669"/>
    <property type="project" value="UniProtKB-EC"/>
</dbReference>
<dbReference type="UniPathway" id="UPA00124"/>
<dbReference type="GO" id="GO:0005829">
    <property type="term" value="C:cytosol"/>
    <property type="evidence" value="ECO:0007669"/>
    <property type="project" value="TreeGrafter"/>
</dbReference>
<evidence type="ECO:0000256" key="3">
    <source>
        <dbReference type="ARBA" id="ARBA00012929"/>
    </source>
</evidence>
<evidence type="ECO:0000256" key="5">
    <source>
        <dbReference type="ARBA" id="ARBA00048200"/>
    </source>
</evidence>
<protein>
    <recommendedName>
        <fullName evidence="4 6">dTDP-4-dehydrorhamnose reductase</fullName>
        <ecNumber evidence="3 6">1.1.1.133</ecNumber>
    </recommendedName>
</protein>
<dbReference type="PANTHER" id="PTHR10491">
    <property type="entry name" value="DTDP-4-DEHYDRORHAMNOSE REDUCTASE"/>
    <property type="match status" value="1"/>
</dbReference>
<dbReference type="EMBL" id="AP014569">
    <property type="protein sequence ID" value="BAO84127.1"/>
    <property type="molecule type" value="Genomic_DNA"/>
</dbReference>
<dbReference type="CDD" id="cd05254">
    <property type="entry name" value="dTDP_HR_like_SDR_e"/>
    <property type="match status" value="1"/>
</dbReference>
<evidence type="ECO:0000256" key="2">
    <source>
        <dbReference type="ARBA" id="ARBA00010944"/>
    </source>
</evidence>
<dbReference type="OrthoDB" id="9803892at2"/>
<evidence type="ECO:0000256" key="4">
    <source>
        <dbReference type="ARBA" id="ARBA00017099"/>
    </source>
</evidence>
<dbReference type="Proteomes" id="UP000066014">
    <property type="component" value="Chromosome"/>
</dbReference>